<dbReference type="Proteomes" id="UP000649604">
    <property type="component" value="Unassembled WGS sequence"/>
</dbReference>
<evidence type="ECO:0000256" key="4">
    <source>
        <dbReference type="ARBA" id="ARBA00023014"/>
    </source>
</evidence>
<accession>A0A9D5Q8R8</accession>
<evidence type="ECO:0000313" key="6">
    <source>
        <dbReference type="EMBL" id="MBD3327657.1"/>
    </source>
</evidence>
<evidence type="ECO:0000256" key="1">
    <source>
        <dbReference type="ARBA" id="ARBA00022691"/>
    </source>
</evidence>
<dbReference type="PANTHER" id="PTHR11228">
    <property type="entry name" value="RADICAL SAM DOMAIN PROTEIN"/>
    <property type="match status" value="1"/>
</dbReference>
<dbReference type="GO" id="GO:0051536">
    <property type="term" value="F:iron-sulfur cluster binding"/>
    <property type="evidence" value="ECO:0007669"/>
    <property type="project" value="UniProtKB-KW"/>
</dbReference>
<dbReference type="InterPro" id="IPR050377">
    <property type="entry name" value="Radical_SAM_PqqE_MftC-like"/>
</dbReference>
<keyword evidence="4" id="KW-0411">Iron-sulfur</keyword>
<feature type="domain" description="Radical SAM core" evidence="5">
    <location>
        <begin position="51"/>
        <end position="206"/>
    </location>
</feature>
<dbReference type="Pfam" id="PF04055">
    <property type="entry name" value="Radical_SAM"/>
    <property type="match status" value="1"/>
</dbReference>
<name>A0A9D5Q8R8_9BACT</name>
<keyword evidence="3" id="KW-0408">Iron</keyword>
<evidence type="ECO:0000259" key="5">
    <source>
        <dbReference type="Pfam" id="PF04055"/>
    </source>
</evidence>
<proteinExistence type="predicted"/>
<dbReference type="Gene3D" id="3.20.20.70">
    <property type="entry name" value="Aldolase class I"/>
    <property type="match status" value="1"/>
</dbReference>
<evidence type="ECO:0000256" key="2">
    <source>
        <dbReference type="ARBA" id="ARBA00022723"/>
    </source>
</evidence>
<gene>
    <name evidence="6" type="ORF">GF339_23945</name>
</gene>
<sequence>MASSPCFIQIESKNIWYLSNVCVRRGHRRRAIEHAFRIPIRMTTYAFANILFSGRCNLRCPYCIGQSQPLQAMPDNLQSFPLKGLERFIEEVQRHGISQISLTGTNTDPQLYAHEVQLIDYLRQAVPGVKISLHTNGRRVLHNLEVFNRYDRATISLPSFIPETCRKMTGSARVLELGKIVEGASIPIKISTLITGHNICEIPAILARCREVGIHRMVLRKLYGDPREWNLFPDHTPIRYFGGNPVYELDGMEVTIWDFSASQVRCLNLFSDGTISQEYQLTRRTQ</sequence>
<keyword evidence="1" id="KW-0949">S-adenosyl-L-methionine</keyword>
<comment type="caution">
    <text evidence="6">The sequence shown here is derived from an EMBL/GenBank/DDBJ whole genome shotgun (WGS) entry which is preliminary data.</text>
</comment>
<organism evidence="6 7">
    <name type="scientific">candidate division KSB3 bacterium</name>
    <dbReference type="NCBI Taxonomy" id="2044937"/>
    <lineage>
        <taxon>Bacteria</taxon>
        <taxon>candidate division KSB3</taxon>
    </lineage>
</organism>
<dbReference type="InterPro" id="IPR013785">
    <property type="entry name" value="Aldolase_TIM"/>
</dbReference>
<dbReference type="GO" id="GO:0046872">
    <property type="term" value="F:metal ion binding"/>
    <property type="evidence" value="ECO:0007669"/>
    <property type="project" value="UniProtKB-KW"/>
</dbReference>
<dbReference type="CDD" id="cd01335">
    <property type="entry name" value="Radical_SAM"/>
    <property type="match status" value="1"/>
</dbReference>
<dbReference type="InterPro" id="IPR007197">
    <property type="entry name" value="rSAM"/>
</dbReference>
<dbReference type="SFLD" id="SFLDS00029">
    <property type="entry name" value="Radical_SAM"/>
    <property type="match status" value="1"/>
</dbReference>
<keyword evidence="2" id="KW-0479">Metal-binding</keyword>
<dbReference type="InterPro" id="IPR058240">
    <property type="entry name" value="rSAM_sf"/>
</dbReference>
<dbReference type="EMBL" id="WJJP01000772">
    <property type="protein sequence ID" value="MBD3327657.1"/>
    <property type="molecule type" value="Genomic_DNA"/>
</dbReference>
<dbReference type="SFLD" id="SFLDG01067">
    <property type="entry name" value="SPASM/twitch_domain_containing"/>
    <property type="match status" value="1"/>
</dbReference>
<dbReference type="GO" id="GO:0003824">
    <property type="term" value="F:catalytic activity"/>
    <property type="evidence" value="ECO:0007669"/>
    <property type="project" value="InterPro"/>
</dbReference>
<evidence type="ECO:0000256" key="3">
    <source>
        <dbReference type="ARBA" id="ARBA00023004"/>
    </source>
</evidence>
<dbReference type="AlphaFoldDB" id="A0A9D5Q8R8"/>
<reference evidence="6" key="1">
    <citation type="submission" date="2019-11" db="EMBL/GenBank/DDBJ databases">
        <title>Microbial mats filling the niche in hypersaline microbial mats.</title>
        <authorList>
            <person name="Wong H.L."/>
            <person name="Macleod F.I."/>
            <person name="White R.A. III"/>
            <person name="Burns B.P."/>
        </authorList>
    </citation>
    <scope>NUCLEOTIDE SEQUENCE</scope>
    <source>
        <strain evidence="6">Rbin_158</strain>
    </source>
</reference>
<evidence type="ECO:0000313" key="7">
    <source>
        <dbReference type="Proteomes" id="UP000649604"/>
    </source>
</evidence>
<dbReference type="PANTHER" id="PTHR11228:SF35">
    <property type="entry name" value="MOLYBDENUM COFACTOR BIOSYNTHESIS PROTEIN A-RELATED"/>
    <property type="match status" value="1"/>
</dbReference>
<protein>
    <submittedName>
        <fullName evidence="6">Radical SAM protein</fullName>
    </submittedName>
</protein>
<dbReference type="SUPFAM" id="SSF102114">
    <property type="entry name" value="Radical SAM enzymes"/>
    <property type="match status" value="1"/>
</dbReference>